<reference evidence="2 3" key="1">
    <citation type="submission" date="2024-10" db="EMBL/GenBank/DDBJ databases">
        <authorList>
            <person name="Kim D."/>
        </authorList>
    </citation>
    <scope>NUCLEOTIDE SEQUENCE [LARGE SCALE GENOMIC DNA]</scope>
    <source>
        <strain evidence="2">BH-2024</strain>
    </source>
</reference>
<comment type="caution">
    <text evidence="2">The sequence shown here is derived from an EMBL/GenBank/DDBJ whole genome shotgun (WGS) entry which is preliminary data.</text>
</comment>
<dbReference type="Proteomes" id="UP001620626">
    <property type="component" value="Unassembled WGS sequence"/>
</dbReference>
<protein>
    <submittedName>
        <fullName evidence="2">Uncharacterized protein</fullName>
    </submittedName>
</protein>
<dbReference type="EMBL" id="JBICBT010001015">
    <property type="protein sequence ID" value="KAL3087784.1"/>
    <property type="molecule type" value="Genomic_DNA"/>
</dbReference>
<evidence type="ECO:0000313" key="2">
    <source>
        <dbReference type="EMBL" id="KAL3087784.1"/>
    </source>
</evidence>
<feature type="compositionally biased region" description="Basic and acidic residues" evidence="1">
    <location>
        <begin position="206"/>
        <end position="235"/>
    </location>
</feature>
<evidence type="ECO:0000313" key="3">
    <source>
        <dbReference type="Proteomes" id="UP001620626"/>
    </source>
</evidence>
<keyword evidence="3" id="KW-1185">Reference proteome</keyword>
<evidence type="ECO:0000256" key="1">
    <source>
        <dbReference type="SAM" id="MobiDB-lite"/>
    </source>
</evidence>
<dbReference type="AlphaFoldDB" id="A0ABD2JAZ5"/>
<name>A0ABD2JAZ5_9BILA</name>
<accession>A0ABD2JAZ5</accession>
<sequence length="345" mass="39195">MSRTLLALNNCTVLRVTSSKCLLSVEEIAKRVERLKRFALCSVAITRVTSAIEEIAKIIELLKLFPLCSVAITRVTLSVLGNSNAIAICVPGRFQNVLHFIFADQLNSDELDHIRFNNTEGDEFEFWQTFINHSCAEMDQKQIQEAVEKAKEIDIEKGEFAERLNQADAELKKITAEKEKLKEKQQKNKQKYKEKTQKYTTQQSELSKRSQEVKQRCKEDNSQYKRKRRESDAAWRVVSEKKDAAELEAKMSKGEVPSKQVCAQWAADLEPQAGTSGTSTGGGVLPNTHRTASPSDAVFLPADLDHVDVMEIDTLRLTDYFPPDGQQQLYFDMLDKAKEQKKDEK</sequence>
<feature type="compositionally biased region" description="Basic and acidic residues" evidence="1">
    <location>
        <begin position="182"/>
        <end position="197"/>
    </location>
</feature>
<gene>
    <name evidence="2" type="ORF">niasHT_029548</name>
</gene>
<feature type="region of interest" description="Disordered" evidence="1">
    <location>
        <begin position="272"/>
        <end position="294"/>
    </location>
</feature>
<feature type="region of interest" description="Disordered" evidence="1">
    <location>
        <begin position="182"/>
        <end position="235"/>
    </location>
</feature>
<proteinExistence type="predicted"/>
<organism evidence="2 3">
    <name type="scientific">Heterodera trifolii</name>
    <dbReference type="NCBI Taxonomy" id="157864"/>
    <lineage>
        <taxon>Eukaryota</taxon>
        <taxon>Metazoa</taxon>
        <taxon>Ecdysozoa</taxon>
        <taxon>Nematoda</taxon>
        <taxon>Chromadorea</taxon>
        <taxon>Rhabditida</taxon>
        <taxon>Tylenchina</taxon>
        <taxon>Tylenchomorpha</taxon>
        <taxon>Tylenchoidea</taxon>
        <taxon>Heteroderidae</taxon>
        <taxon>Heteroderinae</taxon>
        <taxon>Heterodera</taxon>
    </lineage>
</organism>